<name>A0ABZ2SKI4_9ENTE</name>
<keyword evidence="3" id="KW-1185">Reference proteome</keyword>
<reference evidence="2 3" key="1">
    <citation type="submission" date="2021-03" db="EMBL/GenBank/DDBJ databases">
        <authorList>
            <person name="Gilmore M.S."/>
            <person name="Schwartzman J."/>
            <person name="Van Tyne D."/>
            <person name="Martin M."/>
            <person name="Earl A.M."/>
            <person name="Manson A.L."/>
            <person name="Straub T."/>
            <person name="Salamzade R."/>
            <person name="Saavedra J."/>
            <person name="Lebreton F."/>
            <person name="Prichula J."/>
            <person name="Schaufler K."/>
            <person name="Gaca A."/>
            <person name="Sgardioli B."/>
            <person name="Wagenaar J."/>
            <person name="Strong T."/>
        </authorList>
    </citation>
    <scope>NUCLEOTIDE SEQUENCE [LARGE SCALE GENOMIC DNA]</scope>
    <source>
        <strain evidence="2 3">DIV2402</strain>
    </source>
</reference>
<feature type="transmembrane region" description="Helical" evidence="1">
    <location>
        <begin position="20"/>
        <end position="40"/>
    </location>
</feature>
<evidence type="ECO:0000313" key="3">
    <source>
        <dbReference type="Proteomes" id="UP000664701"/>
    </source>
</evidence>
<dbReference type="EMBL" id="CP147251">
    <property type="protein sequence ID" value="WYJ76364.1"/>
    <property type="molecule type" value="Genomic_DNA"/>
</dbReference>
<evidence type="ECO:0008006" key="4">
    <source>
        <dbReference type="Google" id="ProtNLM"/>
    </source>
</evidence>
<sequence length="149" mass="17505">MSINFYGLNYLENRGSINDVIKYVIIFGILIFFVFVFIRYLRSRIQTKYRDLSLILFLSLLFVLGTQYTEYQQEEAQDENSSQMAGFLHTVAEQLNVPVEKIYVNNLTLSDETLFLVDEKYYVLHLSNDRNSFRLEPTYLANTNVTIVD</sequence>
<dbReference type="RefSeq" id="WP_207942385.1">
    <property type="nucleotide sequence ID" value="NZ_CP147251.1"/>
</dbReference>
<dbReference type="InterPro" id="IPR021707">
    <property type="entry name" value="DUF3290"/>
</dbReference>
<proteinExistence type="predicted"/>
<accession>A0ABZ2SKI4</accession>
<protein>
    <recommendedName>
        <fullName evidence="4">DUF3290 domain-containing protein</fullName>
    </recommendedName>
</protein>
<keyword evidence="1" id="KW-0472">Membrane</keyword>
<keyword evidence="1" id="KW-1133">Transmembrane helix</keyword>
<reference evidence="2 3" key="2">
    <citation type="submission" date="2024-03" db="EMBL/GenBank/DDBJ databases">
        <title>The Genome Sequence of Enterococcus sp. DIV2402.</title>
        <authorList>
            <consortium name="The Broad Institute Genomics Platform"/>
            <consortium name="The Broad Institute Microbial Omics Core"/>
            <consortium name="The Broad Institute Genomic Center for Infectious Diseases"/>
            <person name="Earl A."/>
            <person name="Manson A."/>
            <person name="Gilmore M."/>
            <person name="Schwartman J."/>
            <person name="Shea T."/>
            <person name="Abouelleil A."/>
            <person name="Cao P."/>
            <person name="Chapman S."/>
            <person name="Cusick C."/>
            <person name="Young S."/>
            <person name="Neafsey D."/>
            <person name="Nusbaum C."/>
            <person name="Birren B."/>
        </authorList>
    </citation>
    <scope>NUCLEOTIDE SEQUENCE [LARGE SCALE GENOMIC DNA]</scope>
    <source>
        <strain evidence="2 3">DIV2402</strain>
    </source>
</reference>
<gene>
    <name evidence="2" type="ORF">DOK78_000990</name>
</gene>
<evidence type="ECO:0000313" key="2">
    <source>
        <dbReference type="EMBL" id="WYJ76364.1"/>
    </source>
</evidence>
<organism evidence="2 3">
    <name type="scientific">Candidatus Enterococcus lowellii</name>
    <dbReference type="NCBI Taxonomy" id="2230877"/>
    <lineage>
        <taxon>Bacteria</taxon>
        <taxon>Bacillati</taxon>
        <taxon>Bacillota</taxon>
        <taxon>Bacilli</taxon>
        <taxon>Lactobacillales</taxon>
        <taxon>Enterococcaceae</taxon>
        <taxon>Enterococcus</taxon>
    </lineage>
</organism>
<keyword evidence="1" id="KW-0812">Transmembrane</keyword>
<dbReference type="Proteomes" id="UP000664701">
    <property type="component" value="Chromosome"/>
</dbReference>
<dbReference type="Pfam" id="PF11694">
    <property type="entry name" value="DUF3290"/>
    <property type="match status" value="1"/>
</dbReference>
<evidence type="ECO:0000256" key="1">
    <source>
        <dbReference type="SAM" id="Phobius"/>
    </source>
</evidence>